<feature type="compositionally biased region" description="Low complexity" evidence="6">
    <location>
        <begin position="320"/>
        <end position="344"/>
    </location>
</feature>
<dbReference type="NCBIfam" id="TIGR00229">
    <property type="entry name" value="sensory_box"/>
    <property type="match status" value="1"/>
</dbReference>
<dbReference type="PROSITE" id="PS50112">
    <property type="entry name" value="PAS"/>
    <property type="match status" value="1"/>
</dbReference>
<evidence type="ECO:0000313" key="9">
    <source>
        <dbReference type="EMBL" id="KAJ3215567.1"/>
    </source>
</evidence>
<feature type="compositionally biased region" description="Polar residues" evidence="6">
    <location>
        <begin position="345"/>
        <end position="366"/>
    </location>
</feature>
<evidence type="ECO:0000256" key="7">
    <source>
        <dbReference type="SAM" id="Phobius"/>
    </source>
</evidence>
<dbReference type="GO" id="GO:0005524">
    <property type="term" value="F:ATP binding"/>
    <property type="evidence" value="ECO:0007669"/>
    <property type="project" value="UniProtKB-KW"/>
</dbReference>
<feature type="transmembrane region" description="Helical" evidence="7">
    <location>
        <begin position="691"/>
        <end position="710"/>
    </location>
</feature>
<evidence type="ECO:0000256" key="1">
    <source>
        <dbReference type="ARBA" id="ARBA00022679"/>
    </source>
</evidence>
<feature type="transmembrane region" description="Helical" evidence="7">
    <location>
        <begin position="748"/>
        <end position="768"/>
    </location>
</feature>
<feature type="transmembrane region" description="Helical" evidence="7">
    <location>
        <begin position="666"/>
        <end position="685"/>
    </location>
</feature>
<dbReference type="Pfam" id="PF00989">
    <property type="entry name" value="PAS"/>
    <property type="match status" value="1"/>
</dbReference>
<dbReference type="PANTHER" id="PTHR31600:SF2">
    <property type="entry name" value="GAMETE ENRICHED GENE 10 PROTEIN-RELATED"/>
    <property type="match status" value="1"/>
</dbReference>
<dbReference type="GO" id="GO:0016301">
    <property type="term" value="F:kinase activity"/>
    <property type="evidence" value="ECO:0007669"/>
    <property type="project" value="UniProtKB-KW"/>
</dbReference>
<feature type="transmembrane region" description="Helical" evidence="7">
    <location>
        <begin position="780"/>
        <end position="802"/>
    </location>
</feature>
<dbReference type="SMART" id="SM00091">
    <property type="entry name" value="PAS"/>
    <property type="match status" value="1"/>
</dbReference>
<feature type="coiled-coil region" evidence="5">
    <location>
        <begin position="375"/>
        <end position="454"/>
    </location>
</feature>
<name>A0AAD5XUD0_9FUNG</name>
<comment type="caution">
    <text evidence="9">The sequence shown here is derived from an EMBL/GenBank/DDBJ whole genome shotgun (WGS) entry which is preliminary data.</text>
</comment>
<dbReference type="EMBL" id="JADGJW010000534">
    <property type="protein sequence ID" value="KAJ3215567.1"/>
    <property type="molecule type" value="Genomic_DNA"/>
</dbReference>
<feature type="domain" description="PAS" evidence="8">
    <location>
        <begin position="471"/>
        <end position="541"/>
    </location>
</feature>
<keyword evidence="3" id="KW-0418">Kinase</keyword>
<evidence type="ECO:0000256" key="6">
    <source>
        <dbReference type="SAM" id="MobiDB-lite"/>
    </source>
</evidence>
<protein>
    <recommendedName>
        <fullName evidence="8">PAS domain-containing protein</fullName>
    </recommendedName>
</protein>
<dbReference type="InterPro" id="IPR035965">
    <property type="entry name" value="PAS-like_dom_sf"/>
</dbReference>
<evidence type="ECO:0000259" key="8">
    <source>
        <dbReference type="PROSITE" id="PS50112"/>
    </source>
</evidence>
<dbReference type="SUPFAM" id="SSF55785">
    <property type="entry name" value="PYP-like sensor domain (PAS domain)"/>
    <property type="match status" value="1"/>
</dbReference>
<dbReference type="InterPro" id="IPR013767">
    <property type="entry name" value="PAS_fold"/>
</dbReference>
<proteinExistence type="predicted"/>
<sequence>MDEVRLTSGPEGFRRHQATKVKTILDELLLDSEKIEQNINLGENQIFFKAEKAFHHRQSELELLLLQNRQNEEYNELRNFHEQLLQDRRTRKESKKFQRDLNRDVKLKDVKIHDQEAAHKTAKEVKTMLSEHHARIEELICHIEERHSKQLNQLSISQERRVIDQRIMIDLECRNVSEEKKVELMKEFQFEVNHQRTVDKKVMDQLRDIHSMELRHLKERMEHETISMEEIPNLKATQLALYQKTSFKQRREYLSEKDRCESVIEAQKIMQIQSENAMQVKKLALLHRSQTSHWKKLQKIKAQKRLKLWTMVSSSSNHYNGNNTENNSFNGNSNNNTFLENSTNASITRSDSDESINLNNTEEQNIKNGYDREQYEQNEKNIAKIHMELELLSERHEKALSLLEQQQKFALEEKETSIQRSLAELEYNQDLEFKDLKKRQTAELEELADNYKHELALEAQVRGAETKALQERKILNCLLDNVVDGVVSIDPFGTIKRFNNSAEKMFKYKASDVIEKNIKILMTSEYASHHDDYLYNYLSTGVKKIIGSDRQVTGLKSDGTVFPIQLSISELVDDGLHLFTVLVLFSFSFVFVQSIIQRISFCPNSDIKIDSPESATNVENQAASSGALLEAQTLLETENSLLKMMGSKNKNTLDVSFQNEAHLQQCYSFGFWYFCNWAALAMTYYDMPTLTFPVFWLAFGLLGSVVYTILKYFLDEERKVAEDDDLNPTTTKTVIEEHKMLVLKELPWLTQFLISFVFPAFHTFLFFINISMALSPTQIAYFNGIISYVVFGVFVIFCLYGTTPILSRVEKKNVTVATFGLAVIILIIVTLLYPVFNLNEDIAAGNTLQFFQTLDLKSNTLKAEFYGYKGVRNTLINVPSLKEGLCTNEVSGHFFGLGELGEMCTYNLSPEKTINDIAKLNFDEGTQDNEFFHLGNKSILIKNATYTLITESNLTSFEKALNLSISAIKIPDDQFLILPSPNNGHFTRTYISVKLPKNSQICSIRLNSMNLIHSRIPEWPKNEMNEYSNKYKFIPNNLQSRPYLFEIFTNSPTFFLSVHFTCSYFDLKNFAPLFDEVVDHLDNFGSLINYEGLTVTGSYTLHI</sequence>
<feature type="region of interest" description="Disordered" evidence="6">
    <location>
        <begin position="318"/>
        <end position="366"/>
    </location>
</feature>
<evidence type="ECO:0000256" key="5">
    <source>
        <dbReference type="SAM" id="Coils"/>
    </source>
</evidence>
<dbReference type="PANTHER" id="PTHR31600">
    <property type="entry name" value="TINY MACROCYSTS PROTEIN B-RELATED"/>
    <property type="match status" value="1"/>
</dbReference>
<dbReference type="Proteomes" id="UP001211065">
    <property type="component" value="Unassembled WGS sequence"/>
</dbReference>
<keyword evidence="7" id="KW-1133">Transmembrane helix</keyword>
<evidence type="ECO:0000256" key="2">
    <source>
        <dbReference type="ARBA" id="ARBA00022741"/>
    </source>
</evidence>
<dbReference type="GO" id="GO:0006355">
    <property type="term" value="P:regulation of DNA-templated transcription"/>
    <property type="evidence" value="ECO:0007669"/>
    <property type="project" value="InterPro"/>
</dbReference>
<dbReference type="FunFam" id="3.30.450.20:FF:000060">
    <property type="entry name" value="Sensor protein FixL"/>
    <property type="match status" value="1"/>
</dbReference>
<dbReference type="InterPro" id="IPR000014">
    <property type="entry name" value="PAS"/>
</dbReference>
<keyword evidence="7" id="KW-0472">Membrane</keyword>
<feature type="transmembrane region" description="Helical" evidence="7">
    <location>
        <begin position="814"/>
        <end position="836"/>
    </location>
</feature>
<feature type="transmembrane region" description="Helical" evidence="7">
    <location>
        <begin position="576"/>
        <end position="596"/>
    </location>
</feature>
<dbReference type="Gene3D" id="3.30.450.20">
    <property type="entry name" value="PAS domain"/>
    <property type="match status" value="1"/>
</dbReference>
<keyword evidence="4" id="KW-0067">ATP-binding</keyword>
<dbReference type="CDD" id="cd00130">
    <property type="entry name" value="PAS"/>
    <property type="match status" value="1"/>
</dbReference>
<keyword evidence="1" id="KW-0808">Transferase</keyword>
<gene>
    <name evidence="9" type="ORF">HK099_006301</name>
</gene>
<dbReference type="AlphaFoldDB" id="A0AAD5XUD0"/>
<evidence type="ECO:0000256" key="3">
    <source>
        <dbReference type="ARBA" id="ARBA00022777"/>
    </source>
</evidence>
<keyword evidence="5" id="KW-0175">Coiled coil</keyword>
<keyword evidence="7" id="KW-0812">Transmembrane</keyword>
<dbReference type="InterPro" id="IPR052994">
    <property type="entry name" value="Tiny_macrocysts_regulators"/>
</dbReference>
<evidence type="ECO:0000313" key="10">
    <source>
        <dbReference type="Proteomes" id="UP001211065"/>
    </source>
</evidence>
<accession>A0AAD5XUD0</accession>
<evidence type="ECO:0000256" key="4">
    <source>
        <dbReference type="ARBA" id="ARBA00022840"/>
    </source>
</evidence>
<reference evidence="9" key="1">
    <citation type="submission" date="2020-05" db="EMBL/GenBank/DDBJ databases">
        <title>Phylogenomic resolution of chytrid fungi.</title>
        <authorList>
            <person name="Stajich J.E."/>
            <person name="Amses K."/>
            <person name="Simmons R."/>
            <person name="Seto K."/>
            <person name="Myers J."/>
            <person name="Bonds A."/>
            <person name="Quandt C.A."/>
            <person name="Barry K."/>
            <person name="Liu P."/>
            <person name="Grigoriev I."/>
            <person name="Longcore J.E."/>
            <person name="James T.Y."/>
        </authorList>
    </citation>
    <scope>NUCLEOTIDE SEQUENCE</scope>
    <source>
        <strain evidence="9">JEL0476</strain>
    </source>
</reference>
<keyword evidence="10" id="KW-1185">Reference proteome</keyword>
<keyword evidence="2" id="KW-0547">Nucleotide-binding</keyword>
<organism evidence="9 10">
    <name type="scientific">Clydaea vesicula</name>
    <dbReference type="NCBI Taxonomy" id="447962"/>
    <lineage>
        <taxon>Eukaryota</taxon>
        <taxon>Fungi</taxon>
        <taxon>Fungi incertae sedis</taxon>
        <taxon>Chytridiomycota</taxon>
        <taxon>Chytridiomycota incertae sedis</taxon>
        <taxon>Chytridiomycetes</taxon>
        <taxon>Lobulomycetales</taxon>
        <taxon>Lobulomycetaceae</taxon>
        <taxon>Clydaea</taxon>
    </lineage>
</organism>